<protein>
    <submittedName>
        <fullName evidence="2">DUF5641 domain-containing protein</fullName>
    </submittedName>
</protein>
<dbReference type="Proteomes" id="UP000887576">
    <property type="component" value="Unplaced"/>
</dbReference>
<reference evidence="2" key="1">
    <citation type="submission" date="2022-11" db="UniProtKB">
        <authorList>
            <consortium name="WormBaseParasite"/>
        </authorList>
    </citation>
    <scope>IDENTIFICATION</scope>
</reference>
<dbReference type="WBParaSite" id="JU765_v2.g15565.t1">
    <property type="protein sequence ID" value="JU765_v2.g15565.t1"/>
    <property type="gene ID" value="JU765_v2.g15565"/>
</dbReference>
<sequence>MVNELENLLRQLQVNGVNIDNGSLQYVYDNKLPKWLKAKAYASGIPTTFQELRQKVQEQLVIATELDQSNKKKHVAVNVTSYFQQVTIQPQMPFQQQMTYQPIQQFQQPVYQQIPVYQINHEHWETAEEEGKPKDLPENEKYFIHDMPKDSIEPENDEDNTSKLLIEEKMEENMDENILAFCQDLPKDKLDIFQAEDYGKSTFQAENDENSTYLYEIKDDIEEPSMNEPVKWKMTNLNPGRIKNGEEKILYETMDSNGKFLPDERIKCKMKPKAVEDTVTKDNSNIWMEKETNPPVTKAEKCWKQIKKKIKADFGKFKHAWKKKQQNLNLQWKKKNQQTSGFKKEAKEKENELIKNSEKWKLKKIDLWKQPNELIKKARIKMKQFLKAGEGLRQAQFSIPNLSKWSEMKFRHTNPDVQKEMIWTTPTPKQKLEWQLFTDEFSILHRQNGLELKPEVNDVIKDEEVPRGSWKMGRITKLQKS</sequence>
<evidence type="ECO:0000313" key="1">
    <source>
        <dbReference type="Proteomes" id="UP000887576"/>
    </source>
</evidence>
<organism evidence="1 2">
    <name type="scientific">Panagrolaimus sp. JU765</name>
    <dbReference type="NCBI Taxonomy" id="591449"/>
    <lineage>
        <taxon>Eukaryota</taxon>
        <taxon>Metazoa</taxon>
        <taxon>Ecdysozoa</taxon>
        <taxon>Nematoda</taxon>
        <taxon>Chromadorea</taxon>
        <taxon>Rhabditida</taxon>
        <taxon>Tylenchina</taxon>
        <taxon>Panagrolaimomorpha</taxon>
        <taxon>Panagrolaimoidea</taxon>
        <taxon>Panagrolaimidae</taxon>
        <taxon>Panagrolaimus</taxon>
    </lineage>
</organism>
<name>A0AC34QEB5_9BILA</name>
<evidence type="ECO:0000313" key="2">
    <source>
        <dbReference type="WBParaSite" id="JU765_v2.g15565.t1"/>
    </source>
</evidence>
<proteinExistence type="predicted"/>
<accession>A0AC34QEB5</accession>